<sequence>MSSRKLKGSRTCIWLANLDAKVGRSRGRKIPRELAVPKPTLKEVVEAAKELGLDPIVEEGKSYPKSWWQHKGRVLVKKVDSKTNTLRAVARKILENREKLKREPSTVQV</sequence>
<dbReference type="InterPro" id="IPR036521">
    <property type="entry name" value="SRP19-like_sf"/>
</dbReference>
<keyword evidence="4 5" id="KW-0687">Ribonucleoprotein</keyword>
<reference evidence="6" key="1">
    <citation type="journal article" date="2020" name="mSystems">
        <title>Genome- and Community-Level Interaction Insights into Carbon Utilization and Element Cycling Functions of Hydrothermarchaeota in Hydrothermal Sediment.</title>
        <authorList>
            <person name="Zhou Z."/>
            <person name="Liu Y."/>
            <person name="Xu W."/>
            <person name="Pan J."/>
            <person name="Luo Z.H."/>
            <person name="Li M."/>
        </authorList>
    </citation>
    <scope>NUCLEOTIDE SEQUENCE [LARGE SCALE GENOMIC DNA]</scope>
    <source>
        <strain evidence="6">SpSt-1116</strain>
    </source>
</reference>
<evidence type="ECO:0000256" key="4">
    <source>
        <dbReference type="ARBA" id="ARBA00023274"/>
    </source>
</evidence>
<gene>
    <name evidence="5" type="primary">srp19</name>
    <name evidence="6" type="ORF">ENM78_03810</name>
</gene>
<dbReference type="GO" id="GO:0048500">
    <property type="term" value="C:signal recognition particle"/>
    <property type="evidence" value="ECO:0007669"/>
    <property type="project" value="UniProtKB-UniRule"/>
</dbReference>
<dbReference type="InterPro" id="IPR002778">
    <property type="entry name" value="Signal_recog_particle_SRP19"/>
</dbReference>
<keyword evidence="5" id="KW-0694">RNA-binding</keyword>
<dbReference type="SUPFAM" id="SSF69695">
    <property type="entry name" value="SRP19"/>
    <property type="match status" value="1"/>
</dbReference>
<accession>A0A7J3ZKZ2</accession>
<evidence type="ECO:0000313" key="6">
    <source>
        <dbReference type="EMBL" id="HHQ80562.1"/>
    </source>
</evidence>
<evidence type="ECO:0000256" key="3">
    <source>
        <dbReference type="ARBA" id="ARBA00023135"/>
    </source>
</evidence>
<comment type="similarity">
    <text evidence="5">Belongs to the SRP19 family.</text>
</comment>
<comment type="caution">
    <text evidence="6">The sequence shown here is derived from an EMBL/GenBank/DDBJ whole genome shotgun (WGS) entry which is preliminary data.</text>
</comment>
<proteinExistence type="inferred from homology"/>
<dbReference type="Pfam" id="PF01922">
    <property type="entry name" value="SRP19"/>
    <property type="match status" value="1"/>
</dbReference>
<dbReference type="HAMAP" id="MF_00305">
    <property type="entry name" value="SRP19"/>
    <property type="match status" value="1"/>
</dbReference>
<comment type="function">
    <text evidence="5">Involved in targeting and insertion of nascent membrane proteins into the cytoplasmic membrane. Binds directly to 7S RNA and mediates binding of the 54 kDa subunit of the SRP.</text>
</comment>
<comment type="subunit">
    <text evidence="5">Part of the signal recognition particle protein translocation system, which is composed of SRP and FtsY. Archaeal SRP consists of a 7S RNA molecule of 300 nucleotides and two protein subunits: SRP54 and SRP19.</text>
</comment>
<comment type="subcellular location">
    <subcellularLocation>
        <location evidence="1 5">Cytoplasm</location>
    </subcellularLocation>
</comment>
<dbReference type="GO" id="GO:0008312">
    <property type="term" value="F:7S RNA binding"/>
    <property type="evidence" value="ECO:0007669"/>
    <property type="project" value="UniProtKB-UniRule"/>
</dbReference>
<dbReference type="InterPro" id="IPR022938">
    <property type="entry name" value="SRP19_arc-type"/>
</dbReference>
<evidence type="ECO:0000256" key="2">
    <source>
        <dbReference type="ARBA" id="ARBA00022490"/>
    </source>
</evidence>
<organism evidence="6">
    <name type="scientific">Fervidicoccus fontis</name>
    <dbReference type="NCBI Taxonomy" id="683846"/>
    <lineage>
        <taxon>Archaea</taxon>
        <taxon>Thermoproteota</taxon>
        <taxon>Thermoprotei</taxon>
        <taxon>Fervidicoccales</taxon>
        <taxon>Fervidicoccaceae</taxon>
        <taxon>Fervidicoccus</taxon>
    </lineage>
</organism>
<dbReference type="GO" id="GO:0006617">
    <property type="term" value="P:SRP-dependent cotranslational protein targeting to membrane, signal sequence recognition"/>
    <property type="evidence" value="ECO:0007669"/>
    <property type="project" value="TreeGrafter"/>
</dbReference>
<keyword evidence="3 5" id="KW-0733">Signal recognition particle</keyword>
<protein>
    <recommendedName>
        <fullName evidence="5">Signal recognition particle 19 kDa protein</fullName>
        <shortName evidence="5">SRP19</shortName>
    </recommendedName>
</protein>
<dbReference type="PANTHER" id="PTHR17453:SF0">
    <property type="entry name" value="SIGNAL RECOGNITION PARTICLE 19 KDA PROTEIN"/>
    <property type="match status" value="1"/>
</dbReference>
<dbReference type="Gene3D" id="3.30.56.30">
    <property type="entry name" value="Signal recognition particle, SRP19-like subunit"/>
    <property type="match status" value="1"/>
</dbReference>
<evidence type="ECO:0000256" key="5">
    <source>
        <dbReference type="HAMAP-Rule" id="MF_00305"/>
    </source>
</evidence>
<evidence type="ECO:0000256" key="1">
    <source>
        <dbReference type="ARBA" id="ARBA00004496"/>
    </source>
</evidence>
<dbReference type="EMBL" id="DRZC01000055">
    <property type="protein sequence ID" value="HHQ80562.1"/>
    <property type="molecule type" value="Genomic_DNA"/>
</dbReference>
<name>A0A7J3ZKZ2_9CREN</name>
<keyword evidence="2 5" id="KW-0963">Cytoplasm</keyword>
<dbReference type="AlphaFoldDB" id="A0A7J3ZKZ2"/>
<dbReference type="PANTHER" id="PTHR17453">
    <property type="entry name" value="SIGNAL RECOGNITION PARTICLE 19 KD PROTEIN"/>
    <property type="match status" value="1"/>
</dbReference>